<keyword evidence="2" id="KW-1185">Reference proteome</keyword>
<gene>
    <name evidence="1" type="ORF">BDM02DRAFT_3119569</name>
</gene>
<evidence type="ECO:0000313" key="1">
    <source>
        <dbReference type="EMBL" id="KAF9645876.1"/>
    </source>
</evidence>
<dbReference type="Proteomes" id="UP000886501">
    <property type="component" value="Unassembled WGS sequence"/>
</dbReference>
<sequence>MPMTKRLVMTAWLGKVSNKRWFLAYIIATASPRNRGTLKSLCAHLVFDYRDPDSLAKVKVVT</sequence>
<name>A0ACB6Z8B7_THEGA</name>
<evidence type="ECO:0000313" key="2">
    <source>
        <dbReference type="Proteomes" id="UP000886501"/>
    </source>
</evidence>
<dbReference type="EMBL" id="MU118075">
    <property type="protein sequence ID" value="KAF9645876.1"/>
    <property type="molecule type" value="Genomic_DNA"/>
</dbReference>
<protein>
    <submittedName>
        <fullName evidence="1">Uncharacterized protein</fullName>
    </submittedName>
</protein>
<organism evidence="1 2">
    <name type="scientific">Thelephora ganbajun</name>
    <name type="common">Ganba fungus</name>
    <dbReference type="NCBI Taxonomy" id="370292"/>
    <lineage>
        <taxon>Eukaryota</taxon>
        <taxon>Fungi</taxon>
        <taxon>Dikarya</taxon>
        <taxon>Basidiomycota</taxon>
        <taxon>Agaricomycotina</taxon>
        <taxon>Agaricomycetes</taxon>
        <taxon>Thelephorales</taxon>
        <taxon>Thelephoraceae</taxon>
        <taxon>Thelephora</taxon>
    </lineage>
</organism>
<proteinExistence type="predicted"/>
<reference evidence="1" key="1">
    <citation type="submission" date="2019-10" db="EMBL/GenBank/DDBJ databases">
        <authorList>
            <consortium name="DOE Joint Genome Institute"/>
            <person name="Kuo A."/>
            <person name="Miyauchi S."/>
            <person name="Kiss E."/>
            <person name="Drula E."/>
            <person name="Kohler A."/>
            <person name="Sanchez-Garcia M."/>
            <person name="Andreopoulos B."/>
            <person name="Barry K.W."/>
            <person name="Bonito G."/>
            <person name="Buee M."/>
            <person name="Carver A."/>
            <person name="Chen C."/>
            <person name="Cichocki N."/>
            <person name="Clum A."/>
            <person name="Culley D."/>
            <person name="Crous P.W."/>
            <person name="Fauchery L."/>
            <person name="Girlanda M."/>
            <person name="Hayes R."/>
            <person name="Keri Z."/>
            <person name="Labutti K."/>
            <person name="Lipzen A."/>
            <person name="Lombard V."/>
            <person name="Magnuson J."/>
            <person name="Maillard F."/>
            <person name="Morin E."/>
            <person name="Murat C."/>
            <person name="Nolan M."/>
            <person name="Ohm R."/>
            <person name="Pangilinan J."/>
            <person name="Pereira M."/>
            <person name="Perotto S."/>
            <person name="Peter M."/>
            <person name="Riley R."/>
            <person name="Sitrit Y."/>
            <person name="Stielow B."/>
            <person name="Szollosi G."/>
            <person name="Zifcakova L."/>
            <person name="Stursova M."/>
            <person name="Spatafora J.W."/>
            <person name="Tedersoo L."/>
            <person name="Vaario L.-M."/>
            <person name="Yamada A."/>
            <person name="Yan M."/>
            <person name="Wang P."/>
            <person name="Xu J."/>
            <person name="Bruns T."/>
            <person name="Baldrian P."/>
            <person name="Vilgalys R."/>
            <person name="Henrissat B."/>
            <person name="Grigoriev I.V."/>
            <person name="Hibbett D."/>
            <person name="Nagy L.G."/>
            <person name="Martin F.M."/>
        </authorList>
    </citation>
    <scope>NUCLEOTIDE SEQUENCE</scope>
    <source>
        <strain evidence="1">P2</strain>
    </source>
</reference>
<reference evidence="1" key="2">
    <citation type="journal article" date="2020" name="Nat. Commun.">
        <title>Large-scale genome sequencing of mycorrhizal fungi provides insights into the early evolution of symbiotic traits.</title>
        <authorList>
            <person name="Miyauchi S."/>
            <person name="Kiss E."/>
            <person name="Kuo A."/>
            <person name="Drula E."/>
            <person name="Kohler A."/>
            <person name="Sanchez-Garcia M."/>
            <person name="Morin E."/>
            <person name="Andreopoulos B."/>
            <person name="Barry K.W."/>
            <person name="Bonito G."/>
            <person name="Buee M."/>
            <person name="Carver A."/>
            <person name="Chen C."/>
            <person name="Cichocki N."/>
            <person name="Clum A."/>
            <person name="Culley D."/>
            <person name="Crous P.W."/>
            <person name="Fauchery L."/>
            <person name="Girlanda M."/>
            <person name="Hayes R.D."/>
            <person name="Keri Z."/>
            <person name="LaButti K."/>
            <person name="Lipzen A."/>
            <person name="Lombard V."/>
            <person name="Magnuson J."/>
            <person name="Maillard F."/>
            <person name="Murat C."/>
            <person name="Nolan M."/>
            <person name="Ohm R.A."/>
            <person name="Pangilinan J."/>
            <person name="Pereira M.F."/>
            <person name="Perotto S."/>
            <person name="Peter M."/>
            <person name="Pfister S."/>
            <person name="Riley R."/>
            <person name="Sitrit Y."/>
            <person name="Stielow J.B."/>
            <person name="Szollosi G."/>
            <person name="Zifcakova L."/>
            <person name="Stursova M."/>
            <person name="Spatafora J.W."/>
            <person name="Tedersoo L."/>
            <person name="Vaario L.M."/>
            <person name="Yamada A."/>
            <person name="Yan M."/>
            <person name="Wang P."/>
            <person name="Xu J."/>
            <person name="Bruns T."/>
            <person name="Baldrian P."/>
            <person name="Vilgalys R."/>
            <person name="Dunand C."/>
            <person name="Henrissat B."/>
            <person name="Grigoriev I.V."/>
            <person name="Hibbett D."/>
            <person name="Nagy L.G."/>
            <person name="Martin F.M."/>
        </authorList>
    </citation>
    <scope>NUCLEOTIDE SEQUENCE</scope>
    <source>
        <strain evidence="1">P2</strain>
    </source>
</reference>
<accession>A0ACB6Z8B7</accession>
<comment type="caution">
    <text evidence="1">The sequence shown here is derived from an EMBL/GenBank/DDBJ whole genome shotgun (WGS) entry which is preliminary data.</text>
</comment>